<gene>
    <name evidence="1" type="ORF">KIN20_011492</name>
</gene>
<dbReference type="Proteomes" id="UP001196413">
    <property type="component" value="Unassembled WGS sequence"/>
</dbReference>
<comment type="caution">
    <text evidence="1">The sequence shown here is derived from an EMBL/GenBank/DDBJ whole genome shotgun (WGS) entry which is preliminary data.</text>
</comment>
<name>A0AAD5MCY5_PARTN</name>
<dbReference type="AlphaFoldDB" id="A0AAD5MCY5"/>
<organism evidence="1 2">
    <name type="scientific">Parelaphostrongylus tenuis</name>
    <name type="common">Meningeal worm</name>
    <dbReference type="NCBI Taxonomy" id="148309"/>
    <lineage>
        <taxon>Eukaryota</taxon>
        <taxon>Metazoa</taxon>
        <taxon>Ecdysozoa</taxon>
        <taxon>Nematoda</taxon>
        <taxon>Chromadorea</taxon>
        <taxon>Rhabditida</taxon>
        <taxon>Rhabditina</taxon>
        <taxon>Rhabditomorpha</taxon>
        <taxon>Strongyloidea</taxon>
        <taxon>Metastrongylidae</taxon>
        <taxon>Parelaphostrongylus</taxon>
    </lineage>
</organism>
<protein>
    <submittedName>
        <fullName evidence="1">Uncharacterized protein</fullName>
    </submittedName>
</protein>
<proteinExistence type="predicted"/>
<keyword evidence="2" id="KW-1185">Reference proteome</keyword>
<evidence type="ECO:0000313" key="1">
    <source>
        <dbReference type="EMBL" id="KAJ1354518.1"/>
    </source>
</evidence>
<sequence length="75" mass="8438">MNDLRKIVMCYMSRREADDECDSVDANLTEYSSERSGLGIVNDNIPRRCIIVGNKGAEICSHVMNQTEICTAPQR</sequence>
<evidence type="ECO:0000313" key="2">
    <source>
        <dbReference type="Proteomes" id="UP001196413"/>
    </source>
</evidence>
<dbReference type="EMBL" id="JAHQIW010002110">
    <property type="protein sequence ID" value="KAJ1354518.1"/>
    <property type="molecule type" value="Genomic_DNA"/>
</dbReference>
<reference evidence="1" key="1">
    <citation type="submission" date="2021-06" db="EMBL/GenBank/DDBJ databases">
        <title>Parelaphostrongylus tenuis whole genome reference sequence.</title>
        <authorList>
            <person name="Garwood T.J."/>
            <person name="Larsen P.A."/>
            <person name="Fountain-Jones N.M."/>
            <person name="Garbe J.R."/>
            <person name="Macchietto M.G."/>
            <person name="Kania S.A."/>
            <person name="Gerhold R.W."/>
            <person name="Richards J.E."/>
            <person name="Wolf T.M."/>
        </authorList>
    </citation>
    <scope>NUCLEOTIDE SEQUENCE</scope>
    <source>
        <strain evidence="1">MNPRO001-30</strain>
        <tissue evidence="1">Meninges</tissue>
    </source>
</reference>
<accession>A0AAD5MCY5</accession>